<evidence type="ECO:0000256" key="2">
    <source>
        <dbReference type="ARBA" id="ARBA00006746"/>
    </source>
</evidence>
<sequence>MPELPKLKPQAQYLSIDYAKTLIDKPSITPDDAGCQAWIIEKLTAIGFSCQQFNINGVLNMVASIGQGKKTYAFAGHTDVVPPGKRELWQTPPFKATVKQGRLIGRGAADMKTGVAAMLAATEKLIAANQTLTQQFVWLITSDEEGEAEYGSQWLQTYLTEQNIQLDACIVGEPTSNALTGDTIKVGRRGSVSFKVNVFGKQGHVAYPDYADNAIHKMNALLNKLNTIKWEQGSKDFPGTSLQITHINSGNFTDNLVPDKCSICFNIRYSAKWSQSMLTRFIEDLIKQVTKQYTIEWDRPCEPYLTTNVNEQCLIHSIEQAIFRHTGKFPLLSTSGGTSDGRFFKQPYNQVVEIGVPNNTIHQVNENIQLSDLMLLEDIYTSLLFDLFTE</sequence>
<feature type="binding site" evidence="15">
    <location>
        <position position="145"/>
    </location>
    <ligand>
        <name>Zn(2+)</name>
        <dbReference type="ChEBI" id="CHEBI:29105"/>
        <label>2</label>
    </ligand>
</feature>
<gene>
    <name evidence="17" type="primary">dapE_2</name>
    <name evidence="15" type="synonym">dapE</name>
    <name evidence="17" type="ORF">tinsulaeT_36390</name>
</gene>
<comment type="similarity">
    <text evidence="2 15">Belongs to the peptidase M20A family. DapE subfamily.</text>
</comment>
<evidence type="ECO:0000256" key="5">
    <source>
        <dbReference type="ARBA" id="ARBA00022391"/>
    </source>
</evidence>
<dbReference type="InterPro" id="IPR005941">
    <property type="entry name" value="DapE_proteobac"/>
</dbReference>
<protein>
    <recommendedName>
        <fullName evidence="5 15">Succinyl-diaminopimelate desuccinylase</fullName>
        <shortName evidence="15">SDAP desuccinylase</shortName>
        <ecNumber evidence="4 15">3.5.1.18</ecNumber>
    </recommendedName>
    <alternativeName>
        <fullName evidence="13 15">N-succinyl-LL-2,6-diaminoheptanedioate amidohydrolase</fullName>
    </alternativeName>
</protein>
<evidence type="ECO:0000256" key="1">
    <source>
        <dbReference type="ARBA" id="ARBA00005130"/>
    </source>
</evidence>
<feature type="active site" evidence="15">
    <location>
        <position position="79"/>
    </location>
</feature>
<dbReference type="Gene3D" id="3.40.630.10">
    <property type="entry name" value="Zn peptidases"/>
    <property type="match status" value="2"/>
</dbReference>
<keyword evidence="8 15" id="KW-0378">Hydrolase</keyword>
<name>A0ABQ6GY95_9GAMM</name>
<dbReference type="InterPro" id="IPR011650">
    <property type="entry name" value="Peptidase_M20_dimer"/>
</dbReference>
<comment type="subunit">
    <text evidence="3 15">Homodimer.</text>
</comment>
<feature type="binding site" evidence="15">
    <location>
        <position position="110"/>
    </location>
    <ligand>
        <name>Zn(2+)</name>
        <dbReference type="ChEBI" id="CHEBI:29105"/>
        <label>2</label>
    </ligand>
</feature>
<feature type="binding site" evidence="15">
    <location>
        <position position="173"/>
    </location>
    <ligand>
        <name>Zn(2+)</name>
        <dbReference type="ChEBI" id="CHEBI:29105"/>
        <label>1</label>
    </ligand>
</feature>
<dbReference type="InterPro" id="IPR050072">
    <property type="entry name" value="Peptidase_M20A"/>
</dbReference>
<feature type="binding site" evidence="15">
    <location>
        <position position="77"/>
    </location>
    <ligand>
        <name>Zn(2+)</name>
        <dbReference type="ChEBI" id="CHEBI:29105"/>
        <label>1</label>
    </ligand>
</feature>
<dbReference type="HAMAP" id="MF_01690">
    <property type="entry name" value="DapE"/>
    <property type="match status" value="1"/>
</dbReference>
<feature type="active site" description="Proton acceptor" evidence="15">
    <location>
        <position position="144"/>
    </location>
</feature>
<dbReference type="Proteomes" id="UP001157186">
    <property type="component" value="Unassembled WGS sequence"/>
</dbReference>
<feature type="domain" description="Peptidase M20 dimerisation" evidence="16">
    <location>
        <begin position="186"/>
        <end position="293"/>
    </location>
</feature>
<dbReference type="NCBIfam" id="TIGR01246">
    <property type="entry name" value="dapE_proteo"/>
    <property type="match status" value="1"/>
</dbReference>
<evidence type="ECO:0000313" key="17">
    <source>
        <dbReference type="EMBL" id="GLX80299.1"/>
    </source>
</evidence>
<comment type="pathway">
    <text evidence="1 15">Amino-acid biosynthesis; L-lysine biosynthesis via DAP pathway; LL-2,6-diaminopimelate from (S)-tetrahydrodipicolinate (succinylase route): step 3/3.</text>
</comment>
<evidence type="ECO:0000259" key="16">
    <source>
        <dbReference type="Pfam" id="PF07687"/>
    </source>
</evidence>
<comment type="function">
    <text evidence="15">Catalyzes the hydrolysis of N-succinyl-L,L-diaminopimelic acid (SDAP), forming succinate and LL-2,6-diaminopimelate (DAP), an intermediate involved in the bacterial biosynthesis of lysine and meso-diaminopimelic acid, an essential component of bacterial cell walls.</text>
</comment>
<evidence type="ECO:0000256" key="7">
    <source>
        <dbReference type="ARBA" id="ARBA00022723"/>
    </source>
</evidence>
<dbReference type="EMBL" id="BSST01000001">
    <property type="protein sequence ID" value="GLX80299.1"/>
    <property type="molecule type" value="Genomic_DNA"/>
</dbReference>
<keyword evidence="18" id="KW-1185">Reference proteome</keyword>
<evidence type="ECO:0000256" key="14">
    <source>
        <dbReference type="ARBA" id="ARBA00051301"/>
    </source>
</evidence>
<evidence type="ECO:0000313" key="18">
    <source>
        <dbReference type="Proteomes" id="UP001157186"/>
    </source>
</evidence>
<evidence type="ECO:0000256" key="6">
    <source>
        <dbReference type="ARBA" id="ARBA00022605"/>
    </source>
</evidence>
<evidence type="ECO:0000256" key="9">
    <source>
        <dbReference type="ARBA" id="ARBA00022833"/>
    </source>
</evidence>
<evidence type="ECO:0000256" key="3">
    <source>
        <dbReference type="ARBA" id="ARBA00011738"/>
    </source>
</evidence>
<dbReference type="RefSeq" id="WP_284246276.1">
    <property type="nucleotide sequence ID" value="NZ_BSST01000001.1"/>
</dbReference>
<evidence type="ECO:0000256" key="13">
    <source>
        <dbReference type="ARBA" id="ARBA00031891"/>
    </source>
</evidence>
<feature type="binding site" evidence="15">
    <location>
        <position position="110"/>
    </location>
    <ligand>
        <name>Zn(2+)</name>
        <dbReference type="ChEBI" id="CHEBI:29105"/>
        <label>1</label>
    </ligand>
</feature>
<keyword evidence="12 15" id="KW-0170">Cobalt</keyword>
<feature type="binding site" evidence="15">
    <location>
        <position position="362"/>
    </location>
    <ligand>
        <name>Zn(2+)</name>
        <dbReference type="ChEBI" id="CHEBI:29105"/>
        <label>2</label>
    </ligand>
</feature>
<reference evidence="17 18" key="1">
    <citation type="submission" date="2023-03" db="EMBL/GenBank/DDBJ databases">
        <title>Draft genome sequence of Thalassotalea insulae KCTC 62186T.</title>
        <authorList>
            <person name="Sawabe T."/>
        </authorList>
    </citation>
    <scope>NUCLEOTIDE SEQUENCE [LARGE SCALE GENOMIC DNA]</scope>
    <source>
        <strain evidence="17 18">KCTC 62186</strain>
    </source>
</reference>
<accession>A0ABQ6GY95</accession>
<keyword evidence="9 15" id="KW-0862">Zinc</keyword>
<dbReference type="NCBIfam" id="NF009557">
    <property type="entry name" value="PRK13009.1"/>
    <property type="match status" value="1"/>
</dbReference>
<dbReference type="Pfam" id="PF07687">
    <property type="entry name" value="M20_dimer"/>
    <property type="match status" value="1"/>
</dbReference>
<dbReference type="InterPro" id="IPR002933">
    <property type="entry name" value="Peptidase_M20"/>
</dbReference>
<evidence type="ECO:0000256" key="10">
    <source>
        <dbReference type="ARBA" id="ARBA00022915"/>
    </source>
</evidence>
<dbReference type="InterPro" id="IPR036264">
    <property type="entry name" value="Bact_exopeptidase_dim_dom"/>
</dbReference>
<dbReference type="PANTHER" id="PTHR43808">
    <property type="entry name" value="ACETYLORNITHINE DEACETYLASE"/>
    <property type="match status" value="1"/>
</dbReference>
<evidence type="ECO:0000256" key="4">
    <source>
        <dbReference type="ARBA" id="ARBA00011921"/>
    </source>
</evidence>
<evidence type="ECO:0000256" key="11">
    <source>
        <dbReference type="ARBA" id="ARBA00023154"/>
    </source>
</evidence>
<dbReference type="CDD" id="cd03891">
    <property type="entry name" value="M20_DapE_proteobac"/>
    <property type="match status" value="1"/>
</dbReference>
<keyword evidence="10 15" id="KW-0220">Diaminopimelate biosynthesis</keyword>
<evidence type="ECO:0000256" key="15">
    <source>
        <dbReference type="HAMAP-Rule" id="MF_01690"/>
    </source>
</evidence>
<dbReference type="SUPFAM" id="SSF55031">
    <property type="entry name" value="Bacterial exopeptidase dimerisation domain"/>
    <property type="match status" value="1"/>
</dbReference>
<dbReference type="SUPFAM" id="SSF53187">
    <property type="entry name" value="Zn-dependent exopeptidases"/>
    <property type="match status" value="1"/>
</dbReference>
<dbReference type="PANTHER" id="PTHR43808:SF31">
    <property type="entry name" value="N-ACETYL-L-CITRULLINE DEACETYLASE"/>
    <property type="match status" value="1"/>
</dbReference>
<comment type="cofactor">
    <cofactor evidence="15">
        <name>Zn(2+)</name>
        <dbReference type="ChEBI" id="CHEBI:29105"/>
    </cofactor>
    <cofactor evidence="15">
        <name>Co(2+)</name>
        <dbReference type="ChEBI" id="CHEBI:48828"/>
    </cofactor>
    <text evidence="15">Binds 2 Zn(2+) or Co(2+) ions per subunit.</text>
</comment>
<dbReference type="EC" id="3.5.1.18" evidence="4 15"/>
<comment type="caution">
    <text evidence="17">The sequence shown here is derived from an EMBL/GenBank/DDBJ whole genome shotgun (WGS) entry which is preliminary data.</text>
</comment>
<evidence type="ECO:0000256" key="12">
    <source>
        <dbReference type="ARBA" id="ARBA00023285"/>
    </source>
</evidence>
<keyword evidence="7 15" id="KW-0479">Metal-binding</keyword>
<keyword evidence="11 15" id="KW-0457">Lysine biosynthesis</keyword>
<dbReference type="Pfam" id="PF01546">
    <property type="entry name" value="Peptidase_M20"/>
    <property type="match status" value="1"/>
</dbReference>
<comment type="catalytic activity">
    <reaction evidence="14 15">
        <text>N-succinyl-(2S,6S)-2,6-diaminopimelate + H2O = (2S,6S)-2,6-diaminopimelate + succinate</text>
        <dbReference type="Rhea" id="RHEA:22608"/>
        <dbReference type="ChEBI" id="CHEBI:15377"/>
        <dbReference type="ChEBI" id="CHEBI:30031"/>
        <dbReference type="ChEBI" id="CHEBI:57609"/>
        <dbReference type="ChEBI" id="CHEBI:58087"/>
        <dbReference type="EC" id="3.5.1.18"/>
    </reaction>
</comment>
<keyword evidence="6 15" id="KW-0028">Amino-acid biosynthesis</keyword>
<evidence type="ECO:0000256" key="8">
    <source>
        <dbReference type="ARBA" id="ARBA00022801"/>
    </source>
</evidence>
<proteinExistence type="inferred from homology"/>
<organism evidence="17 18">
    <name type="scientific">Thalassotalea insulae</name>
    <dbReference type="NCBI Taxonomy" id="2056778"/>
    <lineage>
        <taxon>Bacteria</taxon>
        <taxon>Pseudomonadati</taxon>
        <taxon>Pseudomonadota</taxon>
        <taxon>Gammaproteobacteria</taxon>
        <taxon>Alteromonadales</taxon>
        <taxon>Colwelliaceae</taxon>
        <taxon>Thalassotalea</taxon>
    </lineage>
</organism>